<evidence type="ECO:0000313" key="1">
    <source>
        <dbReference type="EMBL" id="MTV39285.1"/>
    </source>
</evidence>
<name>A0A6L6PMD8_9BURK</name>
<sequence length="302" mass="33141">MASAQEVTAYGGVLRVKEADEATFSAGASYSHPLGEHFALSLSYLNEGHPLSHHRDGVASQVWVRSGRNVPGWSFGAGVGQYYYFDTVDLHSRSGTRYSNDHGWANIYSVQATYHYPDSRWYNQVMVNRISPSGKDATTSLMLGVGYQFNGVKGDKLHVEGPAADEALTVMAGQGITNSLRSESTAIGALEYRRAVGRYVDWTVTALYEGNTAQSKRNGVATQLWLIRSLNQKVELGMGAGPYFNAQVPDGRGQRSHRAGLVTVGARYHLDRRVVAEAAWNRVVTDYHRDADLLLIGLGYSF</sequence>
<dbReference type="OrthoDB" id="8741777at2"/>
<accession>A0A6L6PMD8</accession>
<evidence type="ECO:0000313" key="2">
    <source>
        <dbReference type="Proteomes" id="UP000475582"/>
    </source>
</evidence>
<keyword evidence="2" id="KW-1185">Reference proteome</keyword>
<comment type="caution">
    <text evidence="1">The sequence shown here is derived from an EMBL/GenBank/DDBJ whole genome shotgun (WGS) entry which is preliminary data.</text>
</comment>
<dbReference type="AlphaFoldDB" id="A0A6L6PMD8"/>
<reference evidence="1 2" key="1">
    <citation type="submission" date="2019-11" db="EMBL/GenBank/DDBJ databases">
        <title>Type strains purchased from KCTC, JCM and DSMZ.</title>
        <authorList>
            <person name="Lu H."/>
        </authorList>
    </citation>
    <scope>NUCLEOTIDE SEQUENCE [LARGE SCALE GENOMIC DNA]</scope>
    <source>
        <strain evidence="1 2">KCTC 22382</strain>
    </source>
</reference>
<protein>
    <recommendedName>
        <fullName evidence="3">Porin</fullName>
    </recommendedName>
</protein>
<proteinExistence type="predicted"/>
<organism evidence="1 2">
    <name type="scientific">Duganella radicis</name>
    <dbReference type="NCBI Taxonomy" id="551988"/>
    <lineage>
        <taxon>Bacteria</taxon>
        <taxon>Pseudomonadati</taxon>
        <taxon>Pseudomonadota</taxon>
        <taxon>Betaproteobacteria</taxon>
        <taxon>Burkholderiales</taxon>
        <taxon>Oxalobacteraceae</taxon>
        <taxon>Telluria group</taxon>
        <taxon>Duganella</taxon>
    </lineage>
</organism>
<dbReference type="EMBL" id="WNKY01000018">
    <property type="protein sequence ID" value="MTV39285.1"/>
    <property type="molecule type" value="Genomic_DNA"/>
</dbReference>
<dbReference type="Proteomes" id="UP000475582">
    <property type="component" value="Unassembled WGS sequence"/>
</dbReference>
<evidence type="ECO:0008006" key="3">
    <source>
        <dbReference type="Google" id="ProtNLM"/>
    </source>
</evidence>
<dbReference type="SUPFAM" id="SSF56935">
    <property type="entry name" value="Porins"/>
    <property type="match status" value="1"/>
</dbReference>
<gene>
    <name evidence="1" type="ORF">GM676_17060</name>
</gene>